<gene>
    <name evidence="1" type="ORF">RJT34_13969</name>
</gene>
<keyword evidence="2" id="KW-1185">Reference proteome</keyword>
<reference evidence="1 2" key="1">
    <citation type="submission" date="2024-01" db="EMBL/GenBank/DDBJ databases">
        <title>The genomes of 5 underutilized Papilionoideae crops provide insights into root nodulation and disease resistance.</title>
        <authorList>
            <person name="Yuan L."/>
        </authorList>
    </citation>
    <scope>NUCLEOTIDE SEQUENCE [LARGE SCALE GENOMIC DNA]</scope>
    <source>
        <strain evidence="1">LY-2023</strain>
        <tissue evidence="1">Leaf</tissue>
    </source>
</reference>
<dbReference type="AlphaFoldDB" id="A0AAN9JPJ1"/>
<proteinExistence type="predicted"/>
<name>A0AAN9JPJ1_CLITE</name>
<accession>A0AAN9JPJ1</accession>
<dbReference type="EMBL" id="JAYKXN010000003">
    <property type="protein sequence ID" value="KAK7303070.1"/>
    <property type="molecule type" value="Genomic_DNA"/>
</dbReference>
<sequence length="74" mass="8295">MASNFPTCNEDFFNSGLQPGVVLGVTASESFWVGLDFNVLWLVKKGLLGTENVILQWEIRDEKKVSFLLEGVIF</sequence>
<comment type="caution">
    <text evidence="1">The sequence shown here is derived from an EMBL/GenBank/DDBJ whole genome shotgun (WGS) entry which is preliminary data.</text>
</comment>
<evidence type="ECO:0000313" key="1">
    <source>
        <dbReference type="EMBL" id="KAK7303070.1"/>
    </source>
</evidence>
<dbReference type="Proteomes" id="UP001359559">
    <property type="component" value="Unassembled WGS sequence"/>
</dbReference>
<evidence type="ECO:0000313" key="2">
    <source>
        <dbReference type="Proteomes" id="UP001359559"/>
    </source>
</evidence>
<organism evidence="1 2">
    <name type="scientific">Clitoria ternatea</name>
    <name type="common">Butterfly pea</name>
    <dbReference type="NCBI Taxonomy" id="43366"/>
    <lineage>
        <taxon>Eukaryota</taxon>
        <taxon>Viridiplantae</taxon>
        <taxon>Streptophyta</taxon>
        <taxon>Embryophyta</taxon>
        <taxon>Tracheophyta</taxon>
        <taxon>Spermatophyta</taxon>
        <taxon>Magnoliopsida</taxon>
        <taxon>eudicotyledons</taxon>
        <taxon>Gunneridae</taxon>
        <taxon>Pentapetalae</taxon>
        <taxon>rosids</taxon>
        <taxon>fabids</taxon>
        <taxon>Fabales</taxon>
        <taxon>Fabaceae</taxon>
        <taxon>Papilionoideae</taxon>
        <taxon>50 kb inversion clade</taxon>
        <taxon>NPAAA clade</taxon>
        <taxon>indigoferoid/millettioid clade</taxon>
        <taxon>Phaseoleae</taxon>
        <taxon>Clitoria</taxon>
    </lineage>
</organism>
<protein>
    <submittedName>
        <fullName evidence="1">Uncharacterized protein</fullName>
    </submittedName>
</protein>